<protein>
    <submittedName>
        <fullName evidence="1">Uncharacterized protein</fullName>
    </submittedName>
</protein>
<comment type="caution">
    <text evidence="1">The sequence shown here is derived from an EMBL/GenBank/DDBJ whole genome shotgun (WGS) entry which is preliminary data.</text>
</comment>
<accession>A0AAU9PVV6</accession>
<dbReference type="EMBL" id="CAKMRJ010005745">
    <property type="protein sequence ID" value="CAH1454396.1"/>
    <property type="molecule type" value="Genomic_DNA"/>
</dbReference>
<name>A0AAU9PVV6_9ASTR</name>
<reference evidence="1 2" key="1">
    <citation type="submission" date="2022-01" db="EMBL/GenBank/DDBJ databases">
        <authorList>
            <person name="Xiong W."/>
            <person name="Schranz E."/>
        </authorList>
    </citation>
    <scope>NUCLEOTIDE SEQUENCE [LARGE SCALE GENOMIC DNA]</scope>
</reference>
<organism evidence="1 2">
    <name type="scientific">Lactuca virosa</name>
    <dbReference type="NCBI Taxonomy" id="75947"/>
    <lineage>
        <taxon>Eukaryota</taxon>
        <taxon>Viridiplantae</taxon>
        <taxon>Streptophyta</taxon>
        <taxon>Embryophyta</taxon>
        <taxon>Tracheophyta</taxon>
        <taxon>Spermatophyta</taxon>
        <taxon>Magnoliopsida</taxon>
        <taxon>eudicotyledons</taxon>
        <taxon>Gunneridae</taxon>
        <taxon>Pentapetalae</taxon>
        <taxon>asterids</taxon>
        <taxon>campanulids</taxon>
        <taxon>Asterales</taxon>
        <taxon>Asteraceae</taxon>
        <taxon>Cichorioideae</taxon>
        <taxon>Cichorieae</taxon>
        <taxon>Lactucinae</taxon>
        <taxon>Lactuca</taxon>
    </lineage>
</organism>
<gene>
    <name evidence="1" type="ORF">LVIROSA_LOCUS39577</name>
</gene>
<dbReference type="Proteomes" id="UP001157418">
    <property type="component" value="Unassembled WGS sequence"/>
</dbReference>
<evidence type="ECO:0000313" key="2">
    <source>
        <dbReference type="Proteomes" id="UP001157418"/>
    </source>
</evidence>
<sequence>MKKFQASKGIVVGTQQPNNQIVQIDSGKRKWKMISNKDLKQRKRYHVGRMIQTANIIRHRQSKGEDIQKKGNVKKFWNFETIKSLAFCDVREF</sequence>
<dbReference type="AlphaFoldDB" id="A0AAU9PVV6"/>
<keyword evidence="2" id="KW-1185">Reference proteome</keyword>
<proteinExistence type="predicted"/>
<evidence type="ECO:0000313" key="1">
    <source>
        <dbReference type="EMBL" id="CAH1454396.1"/>
    </source>
</evidence>